<reference evidence="11 12" key="1">
    <citation type="journal article" date="2015" name="Nature">
        <title>rRNA introns, odd ribosomes, and small enigmatic genomes across a large radiation of phyla.</title>
        <authorList>
            <person name="Brown C.T."/>
            <person name="Hug L.A."/>
            <person name="Thomas B.C."/>
            <person name="Sharon I."/>
            <person name="Castelle C.J."/>
            <person name="Singh A."/>
            <person name="Wilkins M.J."/>
            <person name="Williams K.H."/>
            <person name="Banfield J.F."/>
        </authorList>
    </citation>
    <scope>NUCLEOTIDE SEQUENCE [LARGE SCALE GENOMIC DNA]</scope>
</reference>
<evidence type="ECO:0000259" key="10">
    <source>
        <dbReference type="Pfam" id="PF01909"/>
    </source>
</evidence>
<protein>
    <submittedName>
        <fullName evidence="11">Polymerase beta domain protein region protein</fullName>
    </submittedName>
</protein>
<dbReference type="InterPro" id="IPR043519">
    <property type="entry name" value="NT_sf"/>
</dbReference>
<name>A0A0G0A9S0_9BACT</name>
<dbReference type="GO" id="GO:0016779">
    <property type="term" value="F:nucleotidyltransferase activity"/>
    <property type="evidence" value="ECO:0007669"/>
    <property type="project" value="UniProtKB-KW"/>
</dbReference>
<comment type="cofactor">
    <cofactor evidence="1">
        <name>Mg(2+)</name>
        <dbReference type="ChEBI" id="CHEBI:18420"/>
    </cofactor>
</comment>
<comment type="similarity">
    <text evidence="9">Belongs to the MntA antitoxin family.</text>
</comment>
<evidence type="ECO:0000256" key="1">
    <source>
        <dbReference type="ARBA" id="ARBA00001946"/>
    </source>
</evidence>
<evidence type="ECO:0000256" key="3">
    <source>
        <dbReference type="ARBA" id="ARBA00022679"/>
    </source>
</evidence>
<keyword evidence="3" id="KW-0808">Transferase</keyword>
<dbReference type="InterPro" id="IPR002934">
    <property type="entry name" value="Polymerase_NTP_transf_dom"/>
</dbReference>
<dbReference type="GO" id="GO:0005524">
    <property type="term" value="F:ATP binding"/>
    <property type="evidence" value="ECO:0007669"/>
    <property type="project" value="UniProtKB-KW"/>
</dbReference>
<keyword evidence="7" id="KW-0067">ATP-binding</keyword>
<keyword evidence="8" id="KW-0460">Magnesium</keyword>
<evidence type="ECO:0000256" key="5">
    <source>
        <dbReference type="ARBA" id="ARBA00022723"/>
    </source>
</evidence>
<gene>
    <name evidence="11" type="ORF">UR38_C0002G0169</name>
</gene>
<proteinExistence type="inferred from homology"/>
<dbReference type="InterPro" id="IPR052038">
    <property type="entry name" value="Type-VII_TA_antitoxin"/>
</dbReference>
<dbReference type="GO" id="GO:0046872">
    <property type="term" value="F:metal ion binding"/>
    <property type="evidence" value="ECO:0007669"/>
    <property type="project" value="UniProtKB-KW"/>
</dbReference>
<dbReference type="Proteomes" id="UP000033995">
    <property type="component" value="Unassembled WGS sequence"/>
</dbReference>
<evidence type="ECO:0000313" key="11">
    <source>
        <dbReference type="EMBL" id="KKP48066.1"/>
    </source>
</evidence>
<evidence type="ECO:0000256" key="6">
    <source>
        <dbReference type="ARBA" id="ARBA00022741"/>
    </source>
</evidence>
<dbReference type="AlphaFoldDB" id="A0A0G0A9S0"/>
<evidence type="ECO:0000256" key="8">
    <source>
        <dbReference type="ARBA" id="ARBA00022842"/>
    </source>
</evidence>
<dbReference type="Gene3D" id="3.30.460.10">
    <property type="entry name" value="Beta Polymerase, domain 2"/>
    <property type="match status" value="1"/>
</dbReference>
<keyword evidence="6" id="KW-0547">Nucleotide-binding</keyword>
<dbReference type="PANTHER" id="PTHR33571">
    <property type="entry name" value="SSL8005 PROTEIN"/>
    <property type="match status" value="1"/>
</dbReference>
<dbReference type="CDD" id="cd05403">
    <property type="entry name" value="NT_KNTase_like"/>
    <property type="match status" value="1"/>
</dbReference>
<dbReference type="PANTHER" id="PTHR33571:SF14">
    <property type="entry name" value="PROTEIN ADENYLYLTRANSFERASE MJ0435-RELATED"/>
    <property type="match status" value="1"/>
</dbReference>
<keyword evidence="5" id="KW-0479">Metal-binding</keyword>
<dbReference type="EMBL" id="LBOZ01000002">
    <property type="protein sequence ID" value="KKP48066.1"/>
    <property type="molecule type" value="Genomic_DNA"/>
</dbReference>
<accession>A0A0G0A9S0</accession>
<evidence type="ECO:0000256" key="2">
    <source>
        <dbReference type="ARBA" id="ARBA00022649"/>
    </source>
</evidence>
<evidence type="ECO:0000256" key="9">
    <source>
        <dbReference type="ARBA" id="ARBA00038276"/>
    </source>
</evidence>
<evidence type="ECO:0000313" key="12">
    <source>
        <dbReference type="Proteomes" id="UP000033995"/>
    </source>
</evidence>
<feature type="domain" description="Polymerase nucleotidyl transferase" evidence="10">
    <location>
        <begin position="20"/>
        <end position="101"/>
    </location>
</feature>
<keyword evidence="4" id="KW-0548">Nucleotidyltransferase</keyword>
<organism evidence="11 12">
    <name type="scientific">Candidatus Woesebacteria bacterium GW2011_GWA2_33_28</name>
    <dbReference type="NCBI Taxonomy" id="1618561"/>
    <lineage>
        <taxon>Bacteria</taxon>
        <taxon>Candidatus Woeseibacteriota</taxon>
    </lineage>
</organism>
<sequence>MKVNSLDEAKKIISMYKANLVKNYGVSKIGIFGSFVFNDFSPKSDIDILIDLSKKSNLGYFSLVRMENELSDKLGRKVDLVTKNSLKSYIKDDILKSVIYV</sequence>
<dbReference type="SUPFAM" id="SSF81301">
    <property type="entry name" value="Nucleotidyltransferase"/>
    <property type="match status" value="1"/>
</dbReference>
<keyword evidence="2" id="KW-1277">Toxin-antitoxin system</keyword>
<evidence type="ECO:0000256" key="4">
    <source>
        <dbReference type="ARBA" id="ARBA00022695"/>
    </source>
</evidence>
<evidence type="ECO:0000256" key="7">
    <source>
        <dbReference type="ARBA" id="ARBA00022840"/>
    </source>
</evidence>
<comment type="caution">
    <text evidence="11">The sequence shown here is derived from an EMBL/GenBank/DDBJ whole genome shotgun (WGS) entry which is preliminary data.</text>
</comment>
<dbReference type="Pfam" id="PF01909">
    <property type="entry name" value="NTP_transf_2"/>
    <property type="match status" value="1"/>
</dbReference>